<evidence type="ECO:0000313" key="2">
    <source>
        <dbReference type="Ensembl" id="ENSCINP00000034446.1"/>
    </source>
</evidence>
<evidence type="ECO:0000313" key="3">
    <source>
        <dbReference type="Proteomes" id="UP000008144"/>
    </source>
</evidence>
<reference evidence="2" key="3">
    <citation type="submission" date="2025-08" db="UniProtKB">
        <authorList>
            <consortium name="Ensembl"/>
        </authorList>
    </citation>
    <scope>IDENTIFICATION</scope>
</reference>
<dbReference type="InParanoid" id="H2XXR2"/>
<dbReference type="Ensembl" id="ENSCINT00000035224.1">
    <property type="protein sequence ID" value="ENSCINP00000034446.1"/>
    <property type="gene ID" value="ENSCING00000024275.1"/>
</dbReference>
<keyword evidence="1" id="KW-1133">Transmembrane helix</keyword>
<protein>
    <submittedName>
        <fullName evidence="2">Uncharacterized protein</fullName>
    </submittedName>
</protein>
<dbReference type="HOGENOM" id="CLU_3417184_0_0_1"/>
<name>H2XXR2_CIOIN</name>
<reference evidence="2" key="2">
    <citation type="journal article" date="2008" name="Genome Biol.">
        <title>Improved genome assembly and evidence-based global gene model set for the chordate Ciona intestinalis: new insight into intron and operon populations.</title>
        <authorList>
            <person name="Satou Y."/>
            <person name="Mineta K."/>
            <person name="Ogasawara M."/>
            <person name="Sasakura Y."/>
            <person name="Shoguchi E."/>
            <person name="Ueno K."/>
            <person name="Yamada L."/>
            <person name="Matsumoto J."/>
            <person name="Wasserscheid J."/>
            <person name="Dewar K."/>
            <person name="Wiley G.B."/>
            <person name="Macmil S.L."/>
            <person name="Roe B.A."/>
            <person name="Zeller R.W."/>
            <person name="Hastings K.E."/>
            <person name="Lemaire P."/>
            <person name="Lindquist E."/>
            <person name="Endo T."/>
            <person name="Hotta K."/>
            <person name="Inaba K."/>
        </authorList>
    </citation>
    <scope>NUCLEOTIDE SEQUENCE [LARGE SCALE GENOMIC DNA]</scope>
    <source>
        <strain evidence="2">wild type</strain>
    </source>
</reference>
<keyword evidence="1" id="KW-0472">Membrane</keyword>
<dbReference type="AlphaFoldDB" id="H2XXR2"/>
<accession>H2XXR2</accession>
<proteinExistence type="predicted"/>
<keyword evidence="1" id="KW-0812">Transmembrane</keyword>
<dbReference type="Proteomes" id="UP000008144">
    <property type="component" value="Chromosome 1"/>
</dbReference>
<reference evidence="2" key="4">
    <citation type="submission" date="2025-09" db="UniProtKB">
        <authorList>
            <consortium name="Ensembl"/>
        </authorList>
    </citation>
    <scope>IDENTIFICATION</scope>
</reference>
<evidence type="ECO:0000256" key="1">
    <source>
        <dbReference type="SAM" id="Phobius"/>
    </source>
</evidence>
<keyword evidence="3" id="KW-1185">Reference proteome</keyword>
<feature type="transmembrane region" description="Helical" evidence="1">
    <location>
        <begin position="6"/>
        <end position="25"/>
    </location>
</feature>
<reference evidence="3" key="1">
    <citation type="journal article" date="2002" name="Science">
        <title>The draft genome of Ciona intestinalis: insights into chordate and vertebrate origins.</title>
        <authorList>
            <person name="Dehal P."/>
            <person name="Satou Y."/>
            <person name="Campbell R.K."/>
            <person name="Chapman J."/>
            <person name="Degnan B."/>
            <person name="De Tomaso A."/>
            <person name="Davidson B."/>
            <person name="Di Gregorio A."/>
            <person name="Gelpke M."/>
            <person name="Goodstein D.M."/>
            <person name="Harafuji N."/>
            <person name="Hastings K.E."/>
            <person name="Ho I."/>
            <person name="Hotta K."/>
            <person name="Huang W."/>
            <person name="Kawashima T."/>
            <person name="Lemaire P."/>
            <person name="Martinez D."/>
            <person name="Meinertzhagen I.A."/>
            <person name="Necula S."/>
            <person name="Nonaka M."/>
            <person name="Putnam N."/>
            <person name="Rash S."/>
            <person name="Saiga H."/>
            <person name="Satake M."/>
            <person name="Terry A."/>
            <person name="Yamada L."/>
            <person name="Wang H.G."/>
            <person name="Awazu S."/>
            <person name="Azumi K."/>
            <person name="Boore J."/>
            <person name="Branno M."/>
            <person name="Chin-Bow S."/>
            <person name="DeSantis R."/>
            <person name="Doyle S."/>
            <person name="Francino P."/>
            <person name="Keys D.N."/>
            <person name="Haga S."/>
            <person name="Hayashi H."/>
            <person name="Hino K."/>
            <person name="Imai K.S."/>
            <person name="Inaba K."/>
            <person name="Kano S."/>
            <person name="Kobayashi K."/>
            <person name="Kobayashi M."/>
            <person name="Lee B.I."/>
            <person name="Makabe K.W."/>
            <person name="Manohar C."/>
            <person name="Matassi G."/>
            <person name="Medina M."/>
            <person name="Mochizuki Y."/>
            <person name="Mount S."/>
            <person name="Morishita T."/>
            <person name="Miura S."/>
            <person name="Nakayama A."/>
            <person name="Nishizaka S."/>
            <person name="Nomoto H."/>
            <person name="Ohta F."/>
            <person name="Oishi K."/>
            <person name="Rigoutsos I."/>
            <person name="Sano M."/>
            <person name="Sasaki A."/>
            <person name="Sasakura Y."/>
            <person name="Shoguchi E."/>
            <person name="Shin-i T."/>
            <person name="Spagnuolo A."/>
            <person name="Stainier D."/>
            <person name="Suzuki M.M."/>
            <person name="Tassy O."/>
            <person name="Takatori N."/>
            <person name="Tokuoka M."/>
            <person name="Yagi K."/>
            <person name="Yoshizaki F."/>
            <person name="Wada S."/>
            <person name="Zhang C."/>
            <person name="Hyatt P.D."/>
            <person name="Larimer F."/>
            <person name="Detter C."/>
            <person name="Doggett N."/>
            <person name="Glavina T."/>
            <person name="Hawkins T."/>
            <person name="Richardson P."/>
            <person name="Lucas S."/>
            <person name="Kohara Y."/>
            <person name="Levine M."/>
            <person name="Satoh N."/>
            <person name="Rokhsar D.S."/>
        </authorList>
    </citation>
    <scope>NUCLEOTIDE SEQUENCE [LARGE SCALE GENOMIC DNA]</scope>
</reference>
<sequence length="26" mass="3144">MGYVYFKFVFLLIKFLYVAYCVSICI</sequence>
<dbReference type="EMBL" id="EAAA01000375">
    <property type="status" value="NOT_ANNOTATED_CDS"/>
    <property type="molecule type" value="Genomic_DNA"/>
</dbReference>
<organism evidence="2 3">
    <name type="scientific">Ciona intestinalis</name>
    <name type="common">Transparent sea squirt</name>
    <name type="synonym">Ascidia intestinalis</name>
    <dbReference type="NCBI Taxonomy" id="7719"/>
    <lineage>
        <taxon>Eukaryota</taxon>
        <taxon>Metazoa</taxon>
        <taxon>Chordata</taxon>
        <taxon>Tunicata</taxon>
        <taxon>Ascidiacea</taxon>
        <taxon>Phlebobranchia</taxon>
        <taxon>Cionidae</taxon>
        <taxon>Ciona</taxon>
    </lineage>
</organism>